<sequence length="505" mass="56524">MKQNNIYKIIVGLFAICMFTFSCETLEEEPFSFESASNTFQKIENFESLVNGATRTLQSMGYYTPTSGSKAIEASPTIDTYSFSPADFGNLWADSYKAINSLNSVIDNIALAENGTESQKNKILGKAHFLRAFAYFYLVRFYGDVPLILSGSSSLDNIGVSDGRTPSTEVYTQVIDDFQKSETLLSTTALPGEPTSWTSKAYLSKVYLTMAGAPLKLTENYEKAASKAKEIIDSDTYSLGEYVDNFMASKQNNSTSIIFQFIHSTSVGSAYSNSLFNNTALRNGITNPGSRAYRRYMDDFPDGPRKEVTFYLNSDPVVQNFLNEMDGNGNFSNQVYRNVNNIGLPNERKYFLKDALDTGFIKKYTYGSQGPEGDESDQNLVLFRYAEVLLIYAEAQNMADGGANALAYKCINDVRVRGIGSGSELSGLSVSDFDSAVIEERYWEFGYEIKRWFDVIRKEIPLTFDIYTSGVYQEFTAAFPNRYLLPVPQREIELNPNLLPQNTGY</sequence>
<organism evidence="8 9">
    <name type="scientific">Flavivirga spongiicola</name>
    <dbReference type="NCBI Taxonomy" id="421621"/>
    <lineage>
        <taxon>Bacteria</taxon>
        <taxon>Pseudomonadati</taxon>
        <taxon>Bacteroidota</taxon>
        <taxon>Flavobacteriia</taxon>
        <taxon>Flavobacteriales</taxon>
        <taxon>Flavobacteriaceae</taxon>
        <taxon>Flavivirga</taxon>
    </lineage>
</organism>
<keyword evidence="9" id="KW-1185">Reference proteome</keyword>
<evidence type="ECO:0000259" key="7">
    <source>
        <dbReference type="Pfam" id="PF14322"/>
    </source>
</evidence>
<evidence type="ECO:0000313" key="9">
    <source>
        <dbReference type="Proteomes" id="UP001337305"/>
    </source>
</evidence>
<dbReference type="Pfam" id="PF14322">
    <property type="entry name" value="SusD-like_3"/>
    <property type="match status" value="1"/>
</dbReference>
<dbReference type="Proteomes" id="UP001337305">
    <property type="component" value="Unassembled WGS sequence"/>
</dbReference>
<dbReference type="InterPro" id="IPR012944">
    <property type="entry name" value="SusD_RagB_dom"/>
</dbReference>
<proteinExistence type="inferred from homology"/>
<dbReference type="RefSeq" id="WP_303304690.1">
    <property type="nucleotide sequence ID" value="NZ_JAODOP010000004.1"/>
</dbReference>
<accession>A0ABU7XNM3</accession>
<dbReference type="PROSITE" id="PS51257">
    <property type="entry name" value="PROKAR_LIPOPROTEIN"/>
    <property type="match status" value="1"/>
</dbReference>
<gene>
    <name evidence="8" type="ORF">N1F79_04155</name>
</gene>
<keyword evidence="5" id="KW-0998">Cell outer membrane</keyword>
<comment type="similarity">
    <text evidence="2">Belongs to the SusD family.</text>
</comment>
<dbReference type="SUPFAM" id="SSF48452">
    <property type="entry name" value="TPR-like"/>
    <property type="match status" value="1"/>
</dbReference>
<protein>
    <submittedName>
        <fullName evidence="8">RagB/SusD family nutrient uptake outer membrane protein</fullName>
    </submittedName>
</protein>
<dbReference type="InterPro" id="IPR011990">
    <property type="entry name" value="TPR-like_helical_dom_sf"/>
</dbReference>
<keyword evidence="3" id="KW-0732">Signal</keyword>
<evidence type="ECO:0000256" key="3">
    <source>
        <dbReference type="ARBA" id="ARBA00022729"/>
    </source>
</evidence>
<evidence type="ECO:0000256" key="4">
    <source>
        <dbReference type="ARBA" id="ARBA00023136"/>
    </source>
</evidence>
<keyword evidence="4" id="KW-0472">Membrane</keyword>
<name>A0ABU7XNM3_9FLAO</name>
<evidence type="ECO:0000259" key="6">
    <source>
        <dbReference type="Pfam" id="PF07980"/>
    </source>
</evidence>
<evidence type="ECO:0000256" key="5">
    <source>
        <dbReference type="ARBA" id="ARBA00023237"/>
    </source>
</evidence>
<comment type="subcellular location">
    <subcellularLocation>
        <location evidence="1">Cell outer membrane</location>
    </subcellularLocation>
</comment>
<feature type="domain" description="RagB/SusD" evidence="6">
    <location>
        <begin position="270"/>
        <end position="505"/>
    </location>
</feature>
<dbReference type="Gene3D" id="1.25.40.390">
    <property type="match status" value="1"/>
</dbReference>
<evidence type="ECO:0000256" key="1">
    <source>
        <dbReference type="ARBA" id="ARBA00004442"/>
    </source>
</evidence>
<reference evidence="8 9" key="1">
    <citation type="submission" date="2022-09" db="EMBL/GenBank/DDBJ databases">
        <title>Genome sequencing of Flavivirga sp. MEBiC05379.</title>
        <authorList>
            <person name="Oh H.-M."/>
            <person name="Kwon K.K."/>
            <person name="Park M.J."/>
            <person name="Yang S.-H."/>
        </authorList>
    </citation>
    <scope>NUCLEOTIDE SEQUENCE [LARGE SCALE GENOMIC DNA]</scope>
    <source>
        <strain evidence="8 9">MEBiC05379</strain>
    </source>
</reference>
<evidence type="ECO:0000313" key="8">
    <source>
        <dbReference type="EMBL" id="MEF3832309.1"/>
    </source>
</evidence>
<feature type="domain" description="SusD-like N-terminal" evidence="7">
    <location>
        <begin position="72"/>
        <end position="208"/>
    </location>
</feature>
<comment type="caution">
    <text evidence="8">The sequence shown here is derived from an EMBL/GenBank/DDBJ whole genome shotgun (WGS) entry which is preliminary data.</text>
</comment>
<dbReference type="EMBL" id="JAODOP010000004">
    <property type="protein sequence ID" value="MEF3832309.1"/>
    <property type="molecule type" value="Genomic_DNA"/>
</dbReference>
<dbReference type="InterPro" id="IPR033985">
    <property type="entry name" value="SusD-like_N"/>
</dbReference>
<evidence type="ECO:0000256" key="2">
    <source>
        <dbReference type="ARBA" id="ARBA00006275"/>
    </source>
</evidence>
<dbReference type="Pfam" id="PF07980">
    <property type="entry name" value="SusD_RagB"/>
    <property type="match status" value="1"/>
</dbReference>